<evidence type="ECO:0000256" key="7">
    <source>
        <dbReference type="ARBA" id="ARBA00023136"/>
    </source>
</evidence>
<dbReference type="InterPro" id="IPR006593">
    <property type="entry name" value="Cyt_b561/ferric_Rdtase_TM"/>
</dbReference>
<evidence type="ECO:0000256" key="4">
    <source>
        <dbReference type="ARBA" id="ARBA00022692"/>
    </source>
</evidence>
<dbReference type="AlphaFoldDB" id="A0AAD6IT36"/>
<dbReference type="PANTHER" id="PTHR14015:SF2">
    <property type="entry name" value="OPIOID GROWTH FACTOR RECEPTOR (OGFR) CONSERVED DOMAIN-CONTAINING PROTEIN"/>
    <property type="match status" value="1"/>
</dbReference>
<dbReference type="PANTHER" id="PTHR14015">
    <property type="entry name" value="OPIOID GROWTH FACTOR RECEPTOR OGFR ZETA-TYPE OPIOID RECEPTOR"/>
    <property type="match status" value="1"/>
</dbReference>
<keyword evidence="13" id="KW-1185">Reference proteome</keyword>
<evidence type="ECO:0000256" key="5">
    <source>
        <dbReference type="ARBA" id="ARBA00022982"/>
    </source>
</evidence>
<dbReference type="GO" id="GO:0016020">
    <property type="term" value="C:membrane"/>
    <property type="evidence" value="ECO:0007669"/>
    <property type="project" value="UniProtKB-SubCell"/>
</dbReference>
<comment type="caution">
    <text evidence="12">The sequence shown here is derived from an EMBL/GenBank/DDBJ whole genome shotgun (WGS) entry which is preliminary data.</text>
</comment>
<keyword evidence="3" id="KW-0813">Transport</keyword>
<evidence type="ECO:0000256" key="8">
    <source>
        <dbReference type="SAM" id="MobiDB-lite"/>
    </source>
</evidence>
<proteinExistence type="inferred from homology"/>
<dbReference type="EMBL" id="JAQGDS010000011">
    <property type="protein sequence ID" value="KAJ6257130.1"/>
    <property type="molecule type" value="Genomic_DNA"/>
</dbReference>
<dbReference type="InterPro" id="IPR006757">
    <property type="entry name" value="OGF_rcpt"/>
</dbReference>
<dbReference type="Pfam" id="PF03188">
    <property type="entry name" value="Cytochrom_B561"/>
    <property type="match status" value="1"/>
</dbReference>
<evidence type="ECO:0000256" key="2">
    <source>
        <dbReference type="ARBA" id="ARBA00010365"/>
    </source>
</evidence>
<feature type="transmembrane region" description="Helical" evidence="9">
    <location>
        <begin position="289"/>
        <end position="307"/>
    </location>
</feature>
<evidence type="ECO:0000259" key="10">
    <source>
        <dbReference type="Pfam" id="PF03188"/>
    </source>
</evidence>
<name>A0AAD6IT36_DREDA</name>
<evidence type="ECO:0000313" key="12">
    <source>
        <dbReference type="EMBL" id="KAJ6257130.1"/>
    </source>
</evidence>
<evidence type="ECO:0008006" key="14">
    <source>
        <dbReference type="Google" id="ProtNLM"/>
    </source>
</evidence>
<evidence type="ECO:0000256" key="6">
    <source>
        <dbReference type="ARBA" id="ARBA00022989"/>
    </source>
</evidence>
<comment type="similarity">
    <text evidence="2">Belongs to the opioid growth factor receptor family.</text>
</comment>
<evidence type="ECO:0000256" key="3">
    <source>
        <dbReference type="ARBA" id="ARBA00022448"/>
    </source>
</evidence>
<keyword evidence="4 9" id="KW-0812">Transmembrane</keyword>
<feature type="transmembrane region" description="Helical" evidence="9">
    <location>
        <begin position="209"/>
        <end position="234"/>
    </location>
</feature>
<dbReference type="Gene3D" id="1.20.120.1770">
    <property type="match status" value="1"/>
</dbReference>
<feature type="compositionally biased region" description="Basic and acidic residues" evidence="8">
    <location>
        <begin position="8"/>
        <end position="28"/>
    </location>
</feature>
<evidence type="ECO:0000256" key="9">
    <source>
        <dbReference type="SAM" id="Phobius"/>
    </source>
</evidence>
<feature type="transmembrane region" description="Helical" evidence="9">
    <location>
        <begin position="327"/>
        <end position="345"/>
    </location>
</feature>
<evidence type="ECO:0000313" key="13">
    <source>
        <dbReference type="Proteomes" id="UP001221413"/>
    </source>
</evidence>
<protein>
    <recommendedName>
        <fullName evidence="14">Cytochrome b561 domain-containing protein</fullName>
    </recommendedName>
</protein>
<accession>A0AAD6IT36</accession>
<keyword evidence="5" id="KW-0249">Electron transport</keyword>
<reference evidence="12" key="1">
    <citation type="submission" date="2023-01" db="EMBL/GenBank/DDBJ databases">
        <title>The chitinases involved in constricting ring structure development in the nematode-trapping fungus Drechslerella dactyloides.</title>
        <authorList>
            <person name="Wang R."/>
            <person name="Zhang L."/>
            <person name="Tang P."/>
            <person name="Li S."/>
            <person name="Liang L."/>
        </authorList>
    </citation>
    <scope>NUCLEOTIDE SEQUENCE</scope>
    <source>
        <strain evidence="12">YMF1.00031</strain>
    </source>
</reference>
<dbReference type="Pfam" id="PF04664">
    <property type="entry name" value="OGFr_N"/>
    <property type="match status" value="1"/>
</dbReference>
<keyword evidence="7 9" id="KW-0472">Membrane</keyword>
<dbReference type="GO" id="GO:0140625">
    <property type="term" value="F:opioid growth factor receptor activity"/>
    <property type="evidence" value="ECO:0007669"/>
    <property type="project" value="InterPro"/>
</dbReference>
<comment type="subcellular location">
    <subcellularLocation>
        <location evidence="1">Membrane</location>
    </subcellularLocation>
</comment>
<evidence type="ECO:0000259" key="11">
    <source>
        <dbReference type="Pfam" id="PF04664"/>
    </source>
</evidence>
<gene>
    <name evidence="12" type="ORF">Dda_8015</name>
</gene>
<dbReference type="InterPro" id="IPR039574">
    <property type="entry name" value="OGFr"/>
</dbReference>
<feature type="domain" description="Cytochrome b561" evidence="10">
    <location>
        <begin position="225"/>
        <end position="342"/>
    </location>
</feature>
<dbReference type="Proteomes" id="UP001221413">
    <property type="component" value="Unassembled WGS sequence"/>
</dbReference>
<keyword evidence="6 9" id="KW-1133">Transmembrane helix</keyword>
<feature type="transmembrane region" description="Helical" evidence="9">
    <location>
        <begin position="246"/>
        <end position="269"/>
    </location>
</feature>
<feature type="region of interest" description="Disordered" evidence="8">
    <location>
        <begin position="1"/>
        <end position="45"/>
    </location>
</feature>
<evidence type="ECO:0000256" key="1">
    <source>
        <dbReference type="ARBA" id="ARBA00004370"/>
    </source>
</evidence>
<organism evidence="12 13">
    <name type="scientific">Drechslerella dactyloides</name>
    <name type="common">Nematode-trapping fungus</name>
    <name type="synonym">Arthrobotrys dactyloides</name>
    <dbReference type="NCBI Taxonomy" id="74499"/>
    <lineage>
        <taxon>Eukaryota</taxon>
        <taxon>Fungi</taxon>
        <taxon>Dikarya</taxon>
        <taxon>Ascomycota</taxon>
        <taxon>Pezizomycotina</taxon>
        <taxon>Orbiliomycetes</taxon>
        <taxon>Orbiliales</taxon>
        <taxon>Orbiliaceae</taxon>
        <taxon>Drechslerella</taxon>
    </lineage>
</organism>
<sequence length="407" mass="45727">MELPPMDDSNRASNERPEEHDGSEELKTARPSKLTTPKTPVPPPPIVSFYQGGCDFRGRTLAEIISWSDSKLEYNHDYIQVLFPLPERSNFMLHPASRLDELAMDMFKEDHLLRAGMRTALARMLRFFGFDCDIVDLEDENNTDLDNQRLCNIVPNPESFPRAARNWMNSHNDLRITRIIRNGFSSPAWALDVDSSDMGIRPSLEDWSLFLPSALLIANSKIAVIFLVEAVLLLQPTNTAHQKRAGAIMHSLLIAVSILLFIGAFTMIVLHKIHIRHGHFDSPHSVLGLTTYIAVAIQTMVGVAQFYTPSIFGSTETAKSIYKYHRVAGYIIHILLFATLLAATRTDFALGPLHLKTWKVALAIFFIVIGRLDLDDNPQLNKFLGKKANSSLTKSEQACSLESERKS</sequence>
<dbReference type="CDD" id="cd08761">
    <property type="entry name" value="Cyt_b561_CYB561D2_like"/>
    <property type="match status" value="1"/>
</dbReference>
<feature type="transmembrane region" description="Helical" evidence="9">
    <location>
        <begin position="357"/>
        <end position="374"/>
    </location>
</feature>
<feature type="domain" description="Opioid growth factor receptor (OGFr) conserved" evidence="11">
    <location>
        <begin position="70"/>
        <end position="181"/>
    </location>
</feature>